<dbReference type="CDD" id="cd02603">
    <property type="entry name" value="HAD_sEH-N_like"/>
    <property type="match status" value="1"/>
</dbReference>
<keyword evidence="2" id="KW-1185">Reference proteome</keyword>
<dbReference type="Pfam" id="PF00702">
    <property type="entry name" value="Hydrolase"/>
    <property type="match status" value="1"/>
</dbReference>
<dbReference type="EMBL" id="WBOF01000001">
    <property type="protein sequence ID" value="MQS11756.1"/>
    <property type="molecule type" value="Genomic_DNA"/>
</dbReference>
<dbReference type="InterPro" id="IPR006439">
    <property type="entry name" value="HAD-SF_hydro_IA"/>
</dbReference>
<comment type="caution">
    <text evidence="1">The sequence shown here is derived from an EMBL/GenBank/DDBJ whole genome shotgun (WGS) entry which is preliminary data.</text>
</comment>
<sequence length="224" mass="23979">MTLTAPAVARPREAEPELPFAALILDFVGVLTADAGAALRAWCLAQDLDAEAWRRTLNHDPEASRLYTELEAGQLSQAEWNRRVAPILGVPEHKNLMGRAWAGVRPAADMIALARSARRAGLKVALLSNSFGLDPYDPYEALGVWELFDVAVISEREGIAKPDPAIYRLTLDRLGLPGEACLFVDDHPRNLPPAEALGITTVLADGQPGTAAHIASLLGVPAAP</sequence>
<organism evidence="1 2">
    <name type="scientific">Streptomyces kaniharaensis</name>
    <dbReference type="NCBI Taxonomy" id="212423"/>
    <lineage>
        <taxon>Bacteria</taxon>
        <taxon>Bacillati</taxon>
        <taxon>Actinomycetota</taxon>
        <taxon>Actinomycetes</taxon>
        <taxon>Kitasatosporales</taxon>
        <taxon>Streptomycetaceae</taxon>
        <taxon>Streptomyces</taxon>
    </lineage>
</organism>
<gene>
    <name evidence="1" type="ORF">F7Q99_05490</name>
</gene>
<evidence type="ECO:0000313" key="2">
    <source>
        <dbReference type="Proteomes" id="UP000450000"/>
    </source>
</evidence>
<dbReference type="PANTHER" id="PTHR47829">
    <property type="entry name" value="HYDROLASE, PUTATIVE (AFU_ORTHOLOGUE AFUA_1G12880)-RELATED"/>
    <property type="match status" value="1"/>
</dbReference>
<dbReference type="InterPro" id="IPR036412">
    <property type="entry name" value="HAD-like_sf"/>
</dbReference>
<dbReference type="Gene3D" id="3.40.50.1000">
    <property type="entry name" value="HAD superfamily/HAD-like"/>
    <property type="match status" value="1"/>
</dbReference>
<name>A0A6N7KJZ5_9ACTN</name>
<evidence type="ECO:0000313" key="1">
    <source>
        <dbReference type="EMBL" id="MQS11756.1"/>
    </source>
</evidence>
<dbReference type="InterPro" id="IPR023214">
    <property type="entry name" value="HAD_sf"/>
</dbReference>
<dbReference type="InterPro" id="IPR052898">
    <property type="entry name" value="ACAD10-like"/>
</dbReference>
<dbReference type="SFLD" id="SFLDS00003">
    <property type="entry name" value="Haloacid_Dehalogenase"/>
    <property type="match status" value="1"/>
</dbReference>
<dbReference type="RefSeq" id="WP_153460315.1">
    <property type="nucleotide sequence ID" value="NZ_WBOF01000001.1"/>
</dbReference>
<reference evidence="1 2" key="1">
    <citation type="submission" date="2019-09" db="EMBL/GenBank/DDBJ databases">
        <title>Genome Sequences of Streptomyces kaniharaensis ATCC 21070.</title>
        <authorList>
            <person name="Zhu W."/>
            <person name="De Crecy-Lagard V."/>
            <person name="Richards N.G."/>
        </authorList>
    </citation>
    <scope>NUCLEOTIDE SEQUENCE [LARGE SCALE GENOMIC DNA]</scope>
    <source>
        <strain evidence="1 2">SF-557</strain>
    </source>
</reference>
<dbReference type="SUPFAM" id="SSF56784">
    <property type="entry name" value="HAD-like"/>
    <property type="match status" value="1"/>
</dbReference>
<dbReference type="Proteomes" id="UP000450000">
    <property type="component" value="Unassembled WGS sequence"/>
</dbReference>
<proteinExistence type="predicted"/>
<dbReference type="PRINTS" id="PR00413">
    <property type="entry name" value="HADHALOGNASE"/>
</dbReference>
<dbReference type="SFLD" id="SFLDG01129">
    <property type="entry name" value="C1.5:_HAD__Beta-PGM__Phosphata"/>
    <property type="match status" value="1"/>
</dbReference>
<protein>
    <submittedName>
        <fullName evidence="1">HAD family phosphatase</fullName>
    </submittedName>
</protein>
<dbReference type="PANTHER" id="PTHR47829:SF1">
    <property type="entry name" value="HAD FAMILY PHOSPHATASE"/>
    <property type="match status" value="1"/>
</dbReference>
<dbReference type="Gene3D" id="1.10.150.240">
    <property type="entry name" value="Putative phosphatase, domain 2"/>
    <property type="match status" value="1"/>
</dbReference>
<accession>A0A6N7KJZ5</accession>
<dbReference type="OrthoDB" id="9795007at2"/>
<dbReference type="NCBIfam" id="TIGR01509">
    <property type="entry name" value="HAD-SF-IA-v3"/>
    <property type="match status" value="1"/>
</dbReference>
<dbReference type="AlphaFoldDB" id="A0A6N7KJZ5"/>
<dbReference type="InterPro" id="IPR023198">
    <property type="entry name" value="PGP-like_dom2"/>
</dbReference>